<dbReference type="GO" id="GO:0015658">
    <property type="term" value="F:branched-chain amino acid transmembrane transporter activity"/>
    <property type="evidence" value="ECO:0007669"/>
    <property type="project" value="TreeGrafter"/>
</dbReference>
<evidence type="ECO:0000259" key="6">
    <source>
        <dbReference type="PROSITE" id="PS50893"/>
    </source>
</evidence>
<dbReference type="PANTHER" id="PTHR43820:SF4">
    <property type="entry name" value="HIGH-AFFINITY BRANCHED-CHAIN AMINO ACID TRANSPORT ATP-BINDING PROTEIN LIVF"/>
    <property type="match status" value="1"/>
</dbReference>
<proteinExistence type="inferred from homology"/>
<dbReference type="PANTHER" id="PTHR43820">
    <property type="entry name" value="HIGH-AFFINITY BRANCHED-CHAIN AMINO ACID TRANSPORT ATP-BINDING PROTEIN LIVF"/>
    <property type="match status" value="1"/>
</dbReference>
<evidence type="ECO:0000256" key="1">
    <source>
        <dbReference type="ARBA" id="ARBA00005417"/>
    </source>
</evidence>
<dbReference type="Proteomes" id="UP000256913">
    <property type="component" value="Unassembled WGS sequence"/>
</dbReference>
<gene>
    <name evidence="7" type="ORF">DFJ67_4326</name>
</gene>
<dbReference type="PROSITE" id="PS50893">
    <property type="entry name" value="ABC_TRANSPORTER_2"/>
    <property type="match status" value="1"/>
</dbReference>
<evidence type="ECO:0000256" key="3">
    <source>
        <dbReference type="ARBA" id="ARBA00022741"/>
    </source>
</evidence>
<dbReference type="InterPro" id="IPR027417">
    <property type="entry name" value="P-loop_NTPase"/>
</dbReference>
<dbReference type="RefSeq" id="WP_116069611.1">
    <property type="nucleotide sequence ID" value="NZ_BONB01000062.1"/>
</dbReference>
<dbReference type="AlphaFoldDB" id="A0A3D9ZN64"/>
<evidence type="ECO:0000313" key="8">
    <source>
        <dbReference type="Proteomes" id="UP000256913"/>
    </source>
</evidence>
<name>A0A3D9ZN64_9ACTN</name>
<dbReference type="CDD" id="cd03224">
    <property type="entry name" value="ABC_TM1139_LivF_branched"/>
    <property type="match status" value="1"/>
</dbReference>
<keyword evidence="2" id="KW-0813">Transport</keyword>
<dbReference type="InterPro" id="IPR017871">
    <property type="entry name" value="ABC_transporter-like_CS"/>
</dbReference>
<dbReference type="EMBL" id="QUMQ01000001">
    <property type="protein sequence ID" value="REF98309.1"/>
    <property type="molecule type" value="Genomic_DNA"/>
</dbReference>
<dbReference type="OrthoDB" id="9776369at2"/>
<keyword evidence="4 7" id="KW-0067">ATP-binding</keyword>
<dbReference type="GO" id="GO:0015807">
    <property type="term" value="P:L-amino acid transport"/>
    <property type="evidence" value="ECO:0007669"/>
    <property type="project" value="TreeGrafter"/>
</dbReference>
<dbReference type="SMART" id="SM00382">
    <property type="entry name" value="AAA"/>
    <property type="match status" value="1"/>
</dbReference>
<keyword evidence="5" id="KW-0029">Amino-acid transport</keyword>
<accession>A0A3D9ZN64</accession>
<dbReference type="GO" id="GO:0005524">
    <property type="term" value="F:ATP binding"/>
    <property type="evidence" value="ECO:0007669"/>
    <property type="project" value="UniProtKB-KW"/>
</dbReference>
<dbReference type="GO" id="GO:0016887">
    <property type="term" value="F:ATP hydrolysis activity"/>
    <property type="evidence" value="ECO:0007669"/>
    <property type="project" value="InterPro"/>
</dbReference>
<evidence type="ECO:0000256" key="4">
    <source>
        <dbReference type="ARBA" id="ARBA00022840"/>
    </source>
</evidence>
<keyword evidence="8" id="KW-1185">Reference proteome</keyword>
<organism evidence="7 8">
    <name type="scientific">Asanoa ferruginea</name>
    <dbReference type="NCBI Taxonomy" id="53367"/>
    <lineage>
        <taxon>Bacteria</taxon>
        <taxon>Bacillati</taxon>
        <taxon>Actinomycetota</taxon>
        <taxon>Actinomycetes</taxon>
        <taxon>Micromonosporales</taxon>
        <taxon>Micromonosporaceae</taxon>
        <taxon>Asanoa</taxon>
    </lineage>
</organism>
<evidence type="ECO:0000256" key="5">
    <source>
        <dbReference type="ARBA" id="ARBA00022970"/>
    </source>
</evidence>
<dbReference type="SUPFAM" id="SSF52540">
    <property type="entry name" value="P-loop containing nucleoside triphosphate hydrolases"/>
    <property type="match status" value="1"/>
</dbReference>
<evidence type="ECO:0000256" key="2">
    <source>
        <dbReference type="ARBA" id="ARBA00022448"/>
    </source>
</evidence>
<dbReference type="InterPro" id="IPR052156">
    <property type="entry name" value="BCAA_Transport_ATP-bd_LivF"/>
</dbReference>
<feature type="domain" description="ABC transporter" evidence="6">
    <location>
        <begin position="2"/>
        <end position="231"/>
    </location>
</feature>
<dbReference type="InterPro" id="IPR003593">
    <property type="entry name" value="AAA+_ATPase"/>
</dbReference>
<keyword evidence="3" id="KW-0547">Nucleotide-binding</keyword>
<dbReference type="InterPro" id="IPR003439">
    <property type="entry name" value="ABC_transporter-like_ATP-bd"/>
</dbReference>
<evidence type="ECO:0000313" key="7">
    <source>
        <dbReference type="EMBL" id="REF98309.1"/>
    </source>
</evidence>
<dbReference type="Pfam" id="PF00005">
    <property type="entry name" value="ABC_tran"/>
    <property type="match status" value="1"/>
</dbReference>
<comment type="caution">
    <text evidence="7">The sequence shown here is derived from an EMBL/GenBank/DDBJ whole genome shotgun (WGS) entry which is preliminary data.</text>
</comment>
<dbReference type="Gene3D" id="3.40.50.300">
    <property type="entry name" value="P-loop containing nucleotide triphosphate hydrolases"/>
    <property type="match status" value="1"/>
</dbReference>
<protein>
    <submittedName>
        <fullName evidence="7">Amino acid/amide ABC transporter ATP-binding protein 2 (HAAT family)</fullName>
    </submittedName>
</protein>
<reference evidence="7 8" key="1">
    <citation type="submission" date="2018-08" db="EMBL/GenBank/DDBJ databases">
        <title>Sequencing the genomes of 1000 actinobacteria strains.</title>
        <authorList>
            <person name="Klenk H.-P."/>
        </authorList>
    </citation>
    <scope>NUCLEOTIDE SEQUENCE [LARGE SCALE GENOMIC DNA]</scope>
    <source>
        <strain evidence="7 8">DSM 44099</strain>
    </source>
</reference>
<sequence length="236" mass="25213">MLDVKNLSVNYDAITAVVDLSLTVGDGECVALLGPNGAGKTSTLKAISNLVAHDGTVEFAGTPVGRTAADRLARTGLVHVPEGRRLFAELTVHENLQVGCTARGKRTPTYSVDDIYQLFPQLQALRGTRCWSLSGGEQQMVAIGRALVAAPRLLMLDEPSLGLSPRNVGVVAEALTRIKTTTSVLLVEQNTRVALEVADRLYVMAEGRVRMQGTSQEIEDRSGLLDAYLGQRVAAS</sequence>
<comment type="similarity">
    <text evidence="1">Belongs to the ABC transporter superfamily.</text>
</comment>
<dbReference type="PROSITE" id="PS00211">
    <property type="entry name" value="ABC_TRANSPORTER_1"/>
    <property type="match status" value="1"/>
</dbReference>